<dbReference type="GO" id="GO:0006457">
    <property type="term" value="P:protein folding"/>
    <property type="evidence" value="ECO:0007669"/>
    <property type="project" value="TreeGrafter"/>
</dbReference>
<evidence type="ECO:0000256" key="1">
    <source>
        <dbReference type="ARBA" id="ARBA00009686"/>
    </source>
</evidence>
<dbReference type="GO" id="GO:0005737">
    <property type="term" value="C:cytoplasm"/>
    <property type="evidence" value="ECO:0007669"/>
    <property type="project" value="TreeGrafter"/>
</dbReference>
<reference evidence="3" key="1">
    <citation type="submission" date="2015-12" db="EMBL/GenBank/DDBJ databases">
        <title>De novo transcriptome assembly of four potential Pierce s Disease insect vectors from Arizona vineyards.</title>
        <authorList>
            <person name="Tassone E.E."/>
        </authorList>
    </citation>
    <scope>NUCLEOTIDE SEQUENCE</scope>
</reference>
<sequence length="234" mass="26529">MQNPNEDTEWNDVLRSKGIIGPKEKEITEEEIINLVENTVQEKVVDGKKLSELNLDELDELEDEEDELVLRAYAAKRIAEMKAAAQKAKYGEVIEISAEDYVEKVNKAGEGVWVVLHLYKQGIPLCALLNQHLNRLALKFPATKFIKSVSTTCISNYPDKNLPTIFVYFEGDMKTQFIGPQSFRNGSITADELEWLLFEAGAVPSELEEDPRPKTRDVLFSSLKADSDYNDWSL</sequence>
<proteinExistence type="inferred from homology"/>
<evidence type="ECO:0000259" key="2">
    <source>
        <dbReference type="Pfam" id="PF02114"/>
    </source>
</evidence>
<gene>
    <name evidence="3" type="ORF">g.6782</name>
</gene>
<comment type="similarity">
    <text evidence="1">Belongs to the phosducin family.</text>
</comment>
<dbReference type="InterPro" id="IPR024253">
    <property type="entry name" value="Phosducin_thioredoxin-like_dom"/>
</dbReference>
<dbReference type="CDD" id="cd02988">
    <property type="entry name" value="Phd_like_VIAF"/>
    <property type="match status" value="1"/>
</dbReference>
<organism evidence="3">
    <name type="scientific">Clastoptera arizonana</name>
    <name type="common">Arizona spittle bug</name>
    <dbReference type="NCBI Taxonomy" id="38151"/>
    <lineage>
        <taxon>Eukaryota</taxon>
        <taxon>Metazoa</taxon>
        <taxon>Ecdysozoa</taxon>
        <taxon>Arthropoda</taxon>
        <taxon>Hexapoda</taxon>
        <taxon>Insecta</taxon>
        <taxon>Pterygota</taxon>
        <taxon>Neoptera</taxon>
        <taxon>Paraneoptera</taxon>
        <taxon>Hemiptera</taxon>
        <taxon>Auchenorrhyncha</taxon>
        <taxon>Cercopoidea</taxon>
        <taxon>Clastopteridae</taxon>
        <taxon>Clastoptera</taxon>
    </lineage>
</organism>
<dbReference type="EMBL" id="GEDC01030231">
    <property type="protein sequence ID" value="JAS07067.1"/>
    <property type="molecule type" value="Transcribed_RNA"/>
</dbReference>
<dbReference type="Pfam" id="PF02114">
    <property type="entry name" value="Phosducin"/>
    <property type="match status" value="1"/>
</dbReference>
<feature type="domain" description="Phosducin" evidence="2">
    <location>
        <begin position="40"/>
        <end position="205"/>
    </location>
</feature>
<accession>A0A1B6C0M9</accession>
<dbReference type="Gene3D" id="3.40.30.10">
    <property type="entry name" value="Glutaredoxin"/>
    <property type="match status" value="1"/>
</dbReference>
<dbReference type="AlphaFoldDB" id="A0A1B6C0M9"/>
<protein>
    <recommendedName>
        <fullName evidence="2">Phosducin domain-containing protein</fullName>
    </recommendedName>
</protein>
<dbReference type="InterPro" id="IPR036249">
    <property type="entry name" value="Thioredoxin-like_sf"/>
</dbReference>
<dbReference type="SUPFAM" id="SSF52833">
    <property type="entry name" value="Thioredoxin-like"/>
    <property type="match status" value="1"/>
</dbReference>
<dbReference type="PANTHER" id="PTHR45809">
    <property type="entry name" value="VIRAL IAP-ASSOCIATED FACTOR HOMOLOG"/>
    <property type="match status" value="1"/>
</dbReference>
<evidence type="ECO:0000313" key="3">
    <source>
        <dbReference type="EMBL" id="JAS07067.1"/>
    </source>
</evidence>
<dbReference type="InterPro" id="IPR051498">
    <property type="entry name" value="Phosducin-like_chap/apop_reg"/>
</dbReference>
<name>A0A1B6C0M9_9HEMI</name>
<dbReference type="PANTHER" id="PTHR45809:SF3">
    <property type="entry name" value="VIRAL IAP-ASSOCIATED FACTOR HOMOLOG"/>
    <property type="match status" value="1"/>
</dbReference>